<dbReference type="GO" id="GO:0005524">
    <property type="term" value="F:ATP binding"/>
    <property type="evidence" value="ECO:0007669"/>
    <property type="project" value="UniProtKB-KW"/>
</dbReference>
<dbReference type="PROSITE" id="PS50109">
    <property type="entry name" value="HIS_KIN"/>
    <property type="match status" value="1"/>
</dbReference>
<evidence type="ECO:0000256" key="13">
    <source>
        <dbReference type="ARBA" id="ARBA00023136"/>
    </source>
</evidence>
<evidence type="ECO:0000256" key="4">
    <source>
        <dbReference type="ARBA" id="ARBA00022475"/>
    </source>
</evidence>
<dbReference type="SMART" id="SM00304">
    <property type="entry name" value="HAMP"/>
    <property type="match status" value="1"/>
</dbReference>
<dbReference type="GO" id="GO:0000155">
    <property type="term" value="F:phosphorelay sensor kinase activity"/>
    <property type="evidence" value="ECO:0007669"/>
    <property type="project" value="InterPro"/>
</dbReference>
<evidence type="ECO:0000256" key="14">
    <source>
        <dbReference type="SAM" id="Phobius"/>
    </source>
</evidence>
<evidence type="ECO:0000256" key="2">
    <source>
        <dbReference type="ARBA" id="ARBA00004651"/>
    </source>
</evidence>
<sequence length="467" mass="54981">MIKNIGIWISSLKIRHQFFLLLLLTGVLCFSLFQFLWQNKWEAAYAARHMGIVSIPEPHDDFFQNLYDHAKEYSVPDSENNLKQQREFAPFFNLCDEYTGMYIYGADDGIYRTGRFPEYFYKHSSFFYNLSANFTDNIGEEYVELSLHFKNGYYSVQVYLYHNAEFIFYYYIFCFIFCVVLFLSALLFFINRKMKSIISMEKDILRMSTGDLEHPISVQGNDEIGILGRELDHLRMTLRENIIQEQESRKANQDLITALSHDLRTPLTILRGYLEVMQLRRNPEIHEEYLRRCLKKTGDIQELTDRMFEYALVSEEKEIPEFSVLTTDTLLQYLRENCEYIRLAGFRTDCHFPEESAELSSDSLMLKRIFTNLFSNILKYGDKESPVRIFCVIRTIPEQVHISVGNTVRKEYSDADSNNIGLKNVQKMVDLLGGRLDMERCQGAFTVHLTFPLKKQESSPFRLTLHR</sequence>
<dbReference type="SMART" id="SM00388">
    <property type="entry name" value="HisKA"/>
    <property type="match status" value="1"/>
</dbReference>
<dbReference type="InterPro" id="IPR003660">
    <property type="entry name" value="HAMP_dom"/>
</dbReference>
<keyword evidence="7 14" id="KW-0812">Transmembrane</keyword>
<dbReference type="PANTHER" id="PTHR45528:SF1">
    <property type="entry name" value="SENSOR HISTIDINE KINASE CPXA"/>
    <property type="match status" value="1"/>
</dbReference>
<evidence type="ECO:0000259" key="15">
    <source>
        <dbReference type="PROSITE" id="PS50109"/>
    </source>
</evidence>
<evidence type="ECO:0000256" key="1">
    <source>
        <dbReference type="ARBA" id="ARBA00000085"/>
    </source>
</evidence>
<comment type="caution">
    <text evidence="17">The sequence shown here is derived from an EMBL/GenBank/DDBJ whole genome shotgun (WGS) entry which is preliminary data.</text>
</comment>
<feature type="transmembrane region" description="Helical" evidence="14">
    <location>
        <begin position="168"/>
        <end position="190"/>
    </location>
</feature>
<gene>
    <name evidence="17" type="ORF">H9968_09200</name>
</gene>
<comment type="subcellular location">
    <subcellularLocation>
        <location evidence="2">Cell membrane</location>
        <topology evidence="2">Multi-pass membrane protein</topology>
    </subcellularLocation>
</comment>
<dbReference type="Pfam" id="PF00512">
    <property type="entry name" value="HisKA"/>
    <property type="match status" value="1"/>
</dbReference>
<feature type="domain" description="Histidine kinase" evidence="15">
    <location>
        <begin position="258"/>
        <end position="455"/>
    </location>
</feature>
<comment type="catalytic activity">
    <reaction evidence="1">
        <text>ATP + protein L-histidine = ADP + protein N-phospho-L-histidine.</text>
        <dbReference type="EC" id="2.7.13.3"/>
    </reaction>
</comment>
<evidence type="ECO:0000256" key="11">
    <source>
        <dbReference type="ARBA" id="ARBA00022989"/>
    </source>
</evidence>
<dbReference type="SUPFAM" id="SSF158472">
    <property type="entry name" value="HAMP domain-like"/>
    <property type="match status" value="1"/>
</dbReference>
<evidence type="ECO:0000256" key="10">
    <source>
        <dbReference type="ARBA" id="ARBA00022840"/>
    </source>
</evidence>
<dbReference type="InterPro" id="IPR036097">
    <property type="entry name" value="HisK_dim/P_sf"/>
</dbReference>
<dbReference type="CDD" id="cd00082">
    <property type="entry name" value="HisKA"/>
    <property type="match status" value="1"/>
</dbReference>
<dbReference type="Pfam" id="PF00672">
    <property type="entry name" value="HAMP"/>
    <property type="match status" value="1"/>
</dbReference>
<evidence type="ECO:0000256" key="9">
    <source>
        <dbReference type="ARBA" id="ARBA00022777"/>
    </source>
</evidence>
<keyword evidence="13 14" id="KW-0472">Membrane</keyword>
<name>A0A9D2ELU5_9FIRM</name>
<dbReference type="CDD" id="cd06225">
    <property type="entry name" value="HAMP"/>
    <property type="match status" value="1"/>
</dbReference>
<keyword evidence="12" id="KW-0902">Two-component regulatory system</keyword>
<evidence type="ECO:0000256" key="5">
    <source>
        <dbReference type="ARBA" id="ARBA00022553"/>
    </source>
</evidence>
<organism evidence="17 18">
    <name type="scientific">Candidatus Anaerobutyricum stercoris</name>
    <dbReference type="NCBI Taxonomy" id="2838457"/>
    <lineage>
        <taxon>Bacteria</taxon>
        <taxon>Bacillati</taxon>
        <taxon>Bacillota</taxon>
        <taxon>Clostridia</taxon>
        <taxon>Lachnospirales</taxon>
        <taxon>Lachnospiraceae</taxon>
        <taxon>Anaerobutyricum</taxon>
    </lineage>
</organism>
<reference evidence="17" key="1">
    <citation type="journal article" date="2021" name="PeerJ">
        <title>Extensive microbial diversity within the chicken gut microbiome revealed by metagenomics and culture.</title>
        <authorList>
            <person name="Gilroy R."/>
            <person name="Ravi A."/>
            <person name="Getino M."/>
            <person name="Pursley I."/>
            <person name="Horton D.L."/>
            <person name="Alikhan N.F."/>
            <person name="Baker D."/>
            <person name="Gharbi K."/>
            <person name="Hall N."/>
            <person name="Watson M."/>
            <person name="Adriaenssens E.M."/>
            <person name="Foster-Nyarko E."/>
            <person name="Jarju S."/>
            <person name="Secka A."/>
            <person name="Antonio M."/>
            <person name="Oren A."/>
            <person name="Chaudhuri R.R."/>
            <person name="La Ragione R."/>
            <person name="Hildebrand F."/>
            <person name="Pallen M.J."/>
        </authorList>
    </citation>
    <scope>NUCLEOTIDE SEQUENCE</scope>
    <source>
        <strain evidence="17">CHK179-28034</strain>
    </source>
</reference>
<dbReference type="SUPFAM" id="SSF55874">
    <property type="entry name" value="ATPase domain of HSP90 chaperone/DNA topoisomerase II/histidine kinase"/>
    <property type="match status" value="1"/>
</dbReference>
<dbReference type="EC" id="2.7.13.3" evidence="3"/>
<evidence type="ECO:0000256" key="6">
    <source>
        <dbReference type="ARBA" id="ARBA00022679"/>
    </source>
</evidence>
<dbReference type="InterPro" id="IPR050398">
    <property type="entry name" value="HssS/ArlS-like"/>
</dbReference>
<keyword evidence="10" id="KW-0067">ATP-binding</keyword>
<dbReference type="GO" id="GO:0005886">
    <property type="term" value="C:plasma membrane"/>
    <property type="evidence" value="ECO:0007669"/>
    <property type="project" value="UniProtKB-SubCell"/>
</dbReference>
<dbReference type="AlphaFoldDB" id="A0A9D2ELU5"/>
<accession>A0A9D2ELU5</accession>
<keyword evidence="5" id="KW-0597">Phosphoprotein</keyword>
<evidence type="ECO:0000313" key="17">
    <source>
        <dbReference type="EMBL" id="HIZ40079.1"/>
    </source>
</evidence>
<protein>
    <recommendedName>
        <fullName evidence="3">histidine kinase</fullName>
        <ecNumber evidence="3">2.7.13.3</ecNumber>
    </recommendedName>
</protein>
<dbReference type="PROSITE" id="PS50885">
    <property type="entry name" value="HAMP"/>
    <property type="match status" value="1"/>
</dbReference>
<evidence type="ECO:0000256" key="3">
    <source>
        <dbReference type="ARBA" id="ARBA00012438"/>
    </source>
</evidence>
<evidence type="ECO:0000259" key="16">
    <source>
        <dbReference type="PROSITE" id="PS50885"/>
    </source>
</evidence>
<proteinExistence type="predicted"/>
<dbReference type="PANTHER" id="PTHR45528">
    <property type="entry name" value="SENSOR HISTIDINE KINASE CPXA"/>
    <property type="match status" value="1"/>
</dbReference>
<keyword evidence="9 17" id="KW-0418">Kinase</keyword>
<feature type="domain" description="HAMP" evidence="16">
    <location>
        <begin position="191"/>
        <end position="243"/>
    </location>
</feature>
<evidence type="ECO:0000256" key="7">
    <source>
        <dbReference type="ARBA" id="ARBA00022692"/>
    </source>
</evidence>
<dbReference type="SUPFAM" id="SSF47384">
    <property type="entry name" value="Homodimeric domain of signal transducing histidine kinase"/>
    <property type="match status" value="1"/>
</dbReference>
<reference evidence="17" key="2">
    <citation type="submission" date="2021-04" db="EMBL/GenBank/DDBJ databases">
        <authorList>
            <person name="Gilroy R."/>
        </authorList>
    </citation>
    <scope>NUCLEOTIDE SEQUENCE</scope>
    <source>
        <strain evidence="17">CHK179-28034</strain>
    </source>
</reference>
<evidence type="ECO:0000313" key="18">
    <source>
        <dbReference type="Proteomes" id="UP000824049"/>
    </source>
</evidence>
<keyword evidence="6" id="KW-0808">Transferase</keyword>
<dbReference type="InterPro" id="IPR036890">
    <property type="entry name" value="HATPase_C_sf"/>
</dbReference>
<dbReference type="Proteomes" id="UP000824049">
    <property type="component" value="Unassembled WGS sequence"/>
</dbReference>
<keyword evidence="8" id="KW-0547">Nucleotide-binding</keyword>
<dbReference type="InterPro" id="IPR005467">
    <property type="entry name" value="His_kinase_dom"/>
</dbReference>
<dbReference type="InterPro" id="IPR003661">
    <property type="entry name" value="HisK_dim/P_dom"/>
</dbReference>
<dbReference type="Gene3D" id="3.30.565.10">
    <property type="entry name" value="Histidine kinase-like ATPase, C-terminal domain"/>
    <property type="match status" value="1"/>
</dbReference>
<dbReference type="Gene3D" id="1.10.287.130">
    <property type="match status" value="1"/>
</dbReference>
<dbReference type="Gene3D" id="6.10.340.10">
    <property type="match status" value="1"/>
</dbReference>
<keyword evidence="11 14" id="KW-1133">Transmembrane helix</keyword>
<keyword evidence="4" id="KW-1003">Cell membrane</keyword>
<feature type="transmembrane region" description="Helical" evidence="14">
    <location>
        <begin position="18"/>
        <end position="37"/>
    </location>
</feature>
<evidence type="ECO:0000256" key="8">
    <source>
        <dbReference type="ARBA" id="ARBA00022741"/>
    </source>
</evidence>
<evidence type="ECO:0000256" key="12">
    <source>
        <dbReference type="ARBA" id="ARBA00023012"/>
    </source>
</evidence>
<dbReference type="EMBL" id="DXBR01000085">
    <property type="protein sequence ID" value="HIZ40079.1"/>
    <property type="molecule type" value="Genomic_DNA"/>
</dbReference>